<evidence type="ECO:0000313" key="2">
    <source>
        <dbReference type="EMBL" id="SDZ33250.1"/>
    </source>
</evidence>
<dbReference type="OrthoDB" id="3207819at2"/>
<feature type="compositionally biased region" description="Low complexity" evidence="1">
    <location>
        <begin position="281"/>
        <end position="300"/>
    </location>
</feature>
<sequence length="332" mass="37400">MTITWREWTERLSGGDDEDLGAVLTNVRPGRLHKTRVAWANNPETRAFCDLGLHLLYTEQIEGKRRGDDGWKLFNSLSGQRLQTHAWDVMEDATQAERLSVDRFGATWMNAQAYTEDLLAYLYRPTPYVRRILDMRNTMAAMTTTMTLGSVLRAAAAAELEETTNDPIIALQTLVETARPSDPHVRKLHQREEEQALALWAELYEEHFPAYGLQLRPDVEWIDVARLFSTVLEGALVGPHTGSGPGHASDERFRRRPPRRSPSPAPASPQRVGCPRGTSPRGAGHALAAVAAARTGRGARLPLWRRPAHPWRSGRWPTRCYPDRRPPRPLQA</sequence>
<reference evidence="3" key="1">
    <citation type="submission" date="2016-10" db="EMBL/GenBank/DDBJ databases">
        <authorList>
            <person name="Varghese N."/>
            <person name="Submissions S."/>
        </authorList>
    </citation>
    <scope>NUCLEOTIDE SEQUENCE [LARGE SCALE GENOMIC DNA]</scope>
    <source>
        <strain evidence="3">DSM 44718</strain>
    </source>
</reference>
<keyword evidence="3" id="KW-1185">Reference proteome</keyword>
<dbReference type="Proteomes" id="UP000199632">
    <property type="component" value="Unassembled WGS sequence"/>
</dbReference>
<dbReference type="EMBL" id="FNQB01000002">
    <property type="protein sequence ID" value="SDZ33250.1"/>
    <property type="molecule type" value="Genomic_DNA"/>
</dbReference>
<dbReference type="RefSeq" id="WP_143049844.1">
    <property type="nucleotide sequence ID" value="NZ_BOND01000020.1"/>
</dbReference>
<organism evidence="2 3">
    <name type="scientific">Asanoa ishikariensis</name>
    <dbReference type="NCBI Taxonomy" id="137265"/>
    <lineage>
        <taxon>Bacteria</taxon>
        <taxon>Bacillati</taxon>
        <taxon>Actinomycetota</taxon>
        <taxon>Actinomycetes</taxon>
        <taxon>Micromonosporales</taxon>
        <taxon>Micromonosporaceae</taxon>
        <taxon>Asanoa</taxon>
    </lineage>
</organism>
<evidence type="ECO:0000313" key="3">
    <source>
        <dbReference type="Proteomes" id="UP000199632"/>
    </source>
</evidence>
<accession>A0A1H3S6A2</accession>
<feature type="region of interest" description="Disordered" evidence="1">
    <location>
        <begin position="236"/>
        <end position="332"/>
    </location>
</feature>
<name>A0A1H3S6A2_9ACTN</name>
<proteinExistence type="predicted"/>
<evidence type="ECO:0000256" key="1">
    <source>
        <dbReference type="SAM" id="MobiDB-lite"/>
    </source>
</evidence>
<protein>
    <submittedName>
        <fullName evidence="2">Uncharacterized protein</fullName>
    </submittedName>
</protein>
<gene>
    <name evidence="2" type="ORF">SAMN05421684_4591</name>
</gene>
<dbReference type="AlphaFoldDB" id="A0A1H3S6A2"/>